<protein>
    <recommendedName>
        <fullName evidence="4">Sel1 repeat family protein</fullName>
    </recommendedName>
</protein>
<gene>
    <name evidence="2" type="ORF">JHT90_11455</name>
</gene>
<evidence type="ECO:0000313" key="2">
    <source>
        <dbReference type="EMBL" id="QQP84999.1"/>
    </source>
</evidence>
<dbReference type="AlphaFoldDB" id="A0A974NEH6"/>
<dbReference type="EMBL" id="CP067393">
    <property type="protein sequence ID" value="QQP84999.1"/>
    <property type="molecule type" value="Genomic_DNA"/>
</dbReference>
<proteinExistence type="predicted"/>
<name>A0A974NEH6_9GAMM</name>
<dbReference type="SUPFAM" id="SSF81901">
    <property type="entry name" value="HCP-like"/>
    <property type="match status" value="1"/>
</dbReference>
<reference evidence="2 3" key="1">
    <citation type="submission" date="2021-01" db="EMBL/GenBank/DDBJ databases">
        <title>Entomomonas sp. F2A isolated from a house cricket (Acheta domesticus).</title>
        <authorList>
            <person name="Spergser J."/>
            <person name="Busse H.-J."/>
        </authorList>
    </citation>
    <scope>NUCLEOTIDE SEQUENCE [LARGE SCALE GENOMIC DNA]</scope>
    <source>
        <strain evidence="2 3">F2A</strain>
    </source>
</reference>
<evidence type="ECO:0000256" key="1">
    <source>
        <dbReference type="SAM" id="SignalP"/>
    </source>
</evidence>
<keyword evidence="3" id="KW-1185">Reference proteome</keyword>
<keyword evidence="1" id="KW-0732">Signal</keyword>
<dbReference type="InterPro" id="IPR011990">
    <property type="entry name" value="TPR-like_helical_dom_sf"/>
</dbReference>
<dbReference type="Gene3D" id="1.25.40.10">
    <property type="entry name" value="Tetratricopeptide repeat domain"/>
    <property type="match status" value="1"/>
</dbReference>
<evidence type="ECO:0000313" key="3">
    <source>
        <dbReference type="Proteomes" id="UP000595278"/>
    </source>
</evidence>
<organism evidence="2 3">
    <name type="scientific">Entomomonas asaccharolytica</name>
    <dbReference type="NCBI Taxonomy" id="2785331"/>
    <lineage>
        <taxon>Bacteria</taxon>
        <taxon>Pseudomonadati</taxon>
        <taxon>Pseudomonadota</taxon>
        <taxon>Gammaproteobacteria</taxon>
        <taxon>Pseudomonadales</taxon>
        <taxon>Pseudomonadaceae</taxon>
        <taxon>Entomomonas</taxon>
    </lineage>
</organism>
<feature type="signal peptide" evidence="1">
    <location>
        <begin position="1"/>
        <end position="23"/>
    </location>
</feature>
<evidence type="ECO:0008006" key="4">
    <source>
        <dbReference type="Google" id="ProtNLM"/>
    </source>
</evidence>
<feature type="chain" id="PRO_5037386302" description="Sel1 repeat family protein" evidence="1">
    <location>
        <begin position="24"/>
        <end position="351"/>
    </location>
</feature>
<dbReference type="Proteomes" id="UP000595278">
    <property type="component" value="Chromosome"/>
</dbReference>
<dbReference type="KEGG" id="eaz:JHT90_11455"/>
<accession>A0A974NEH6</accession>
<sequence length="351" mass="40479">MNKRFKQQLILLVCLLVTLTSWAELTPEQEAAKQKGILLYQQSHLYEDTENYLLPAVEAGDVEATVYLGIVFKVTMPLMAGKYLEKAANQGDLYAMYQLSMDGAIWDQFGYTENTNKTDWKKKGAELSLERAKQGDIEAMHLYYRFTGDLNWLKKSADAGWLPAQEDITYQVDKGKPPFDKLTKSEQEQLFRQYRDRAIANGSLKVKYRAFLSYDSEFHTHSTIDQAVAQKYLLELVEKSYLPAMEIYIYALRGNSKYFNKYGIEPDPVKAYALTAWMVDMGIKNKNDLTYYTEGANILNNDLENLTYTYVPPLTPEQIKQGDILKEQWAKTHPPLRNSNDKLRNVNKAFE</sequence>
<dbReference type="RefSeq" id="WP_201091069.1">
    <property type="nucleotide sequence ID" value="NZ_CP067393.1"/>
</dbReference>